<sequence length="333" mass="35928">MIGCMKILVTGGTGFVGSHVVAELAAAGHELRLLVRRPEQVPVSLAPFGAEVSDIVAGDVLDEAVVTTAIQGCDAVVHAAAIYSLDPRRAAEILRTNARATELVLGQAVAAGLDPIVHVSTTVALTRYAGSGPDLPLGDIDLPYAQSKRASEIVARRFQDAGAPVVTVYPGGVLGPNDPYYGDQTERFHWIVRNRFPLWVKGGMHVNDVRDVAKLVTAVAEPGRGPRRYVVPGHHIDGNRLYGTVTEVTGRSHPHVDLPGALMGPSTRAIDAVQRFLPSRWHYPADREGVEIVRRDTRFDTTPARTDFALTPIPFPQSVSDLITWLTTSTPHR</sequence>
<reference evidence="2 3" key="1">
    <citation type="journal article" date="2019" name="Int. J. Syst. Evol. Microbiol.">
        <title>The Global Catalogue of Microorganisms (GCM) 10K type strain sequencing project: providing services to taxonomists for standard genome sequencing and annotation.</title>
        <authorList>
            <consortium name="The Broad Institute Genomics Platform"/>
            <consortium name="The Broad Institute Genome Sequencing Center for Infectious Disease"/>
            <person name="Wu L."/>
            <person name="Ma J."/>
        </authorList>
    </citation>
    <scope>NUCLEOTIDE SEQUENCE [LARGE SCALE GENOMIC DNA]</scope>
    <source>
        <strain evidence="2 3">JCM 10977</strain>
    </source>
</reference>
<dbReference type="SUPFAM" id="SSF51735">
    <property type="entry name" value="NAD(P)-binding Rossmann-fold domains"/>
    <property type="match status" value="1"/>
</dbReference>
<comment type="caution">
    <text evidence="2">The sequence shown here is derived from an EMBL/GenBank/DDBJ whole genome shotgun (WGS) entry which is preliminary data.</text>
</comment>
<name>A0ABN1RRJ2_9ACTN</name>
<dbReference type="PANTHER" id="PTHR48079:SF6">
    <property type="entry name" value="NAD(P)-BINDING DOMAIN-CONTAINING PROTEIN-RELATED"/>
    <property type="match status" value="1"/>
</dbReference>
<dbReference type="Pfam" id="PF01370">
    <property type="entry name" value="Epimerase"/>
    <property type="match status" value="1"/>
</dbReference>
<organism evidence="2 3">
    <name type="scientific">Kribbella koreensis</name>
    <dbReference type="NCBI Taxonomy" id="57909"/>
    <lineage>
        <taxon>Bacteria</taxon>
        <taxon>Bacillati</taxon>
        <taxon>Actinomycetota</taxon>
        <taxon>Actinomycetes</taxon>
        <taxon>Propionibacteriales</taxon>
        <taxon>Kribbellaceae</taxon>
        <taxon>Kribbella</taxon>
    </lineage>
</organism>
<feature type="domain" description="NAD-dependent epimerase/dehydratase" evidence="1">
    <location>
        <begin position="7"/>
        <end position="230"/>
    </location>
</feature>
<dbReference type="InterPro" id="IPR051783">
    <property type="entry name" value="NAD(P)-dependent_oxidoreduct"/>
</dbReference>
<evidence type="ECO:0000313" key="2">
    <source>
        <dbReference type="EMBL" id="GAA0962168.1"/>
    </source>
</evidence>
<keyword evidence="3" id="KW-1185">Reference proteome</keyword>
<evidence type="ECO:0000313" key="3">
    <source>
        <dbReference type="Proteomes" id="UP001500542"/>
    </source>
</evidence>
<gene>
    <name evidence="2" type="ORF">GCM10009554_79540</name>
</gene>
<dbReference type="Gene3D" id="3.40.50.720">
    <property type="entry name" value="NAD(P)-binding Rossmann-like Domain"/>
    <property type="match status" value="1"/>
</dbReference>
<accession>A0ABN1RRJ2</accession>
<evidence type="ECO:0000259" key="1">
    <source>
        <dbReference type="Pfam" id="PF01370"/>
    </source>
</evidence>
<dbReference type="Proteomes" id="UP001500542">
    <property type="component" value="Unassembled WGS sequence"/>
</dbReference>
<dbReference type="InterPro" id="IPR036291">
    <property type="entry name" value="NAD(P)-bd_dom_sf"/>
</dbReference>
<proteinExistence type="predicted"/>
<dbReference type="EMBL" id="BAAAHK010000024">
    <property type="protein sequence ID" value="GAA0962168.1"/>
    <property type="molecule type" value="Genomic_DNA"/>
</dbReference>
<dbReference type="InterPro" id="IPR001509">
    <property type="entry name" value="Epimerase_deHydtase"/>
</dbReference>
<dbReference type="PANTHER" id="PTHR48079">
    <property type="entry name" value="PROTEIN YEEZ"/>
    <property type="match status" value="1"/>
</dbReference>
<protein>
    <submittedName>
        <fullName evidence="2">SDR family NAD(P)-dependent oxidoreductase</fullName>
    </submittedName>
</protein>